<reference evidence="7 8" key="1">
    <citation type="submission" date="2014-10" db="EMBL/GenBank/DDBJ databases">
        <title>Pedobacter Kyungheensis.</title>
        <authorList>
            <person name="Anderson B.M."/>
            <person name="Newman J.D."/>
        </authorList>
    </citation>
    <scope>NUCLEOTIDE SEQUENCE [LARGE SCALE GENOMIC DNA]</scope>
    <source>
        <strain evidence="7 8">KACC 16221</strain>
    </source>
</reference>
<evidence type="ECO:0000256" key="6">
    <source>
        <dbReference type="PIRNR" id="PIRNR002882"/>
    </source>
</evidence>
<dbReference type="InterPro" id="IPR016368">
    <property type="entry name" value="VapD"/>
</dbReference>
<comment type="similarity">
    <text evidence="1 6">Belongs to the VapD ribonuclease family.</text>
</comment>
<evidence type="ECO:0000256" key="2">
    <source>
        <dbReference type="ARBA" id="ARBA00011738"/>
    </source>
</evidence>
<proteinExistence type="inferred from homology"/>
<dbReference type="GO" id="GO:0016787">
    <property type="term" value="F:hydrolase activity"/>
    <property type="evidence" value="ECO:0007669"/>
    <property type="project" value="UniProtKB-KW"/>
</dbReference>
<dbReference type="EC" id="3.1.-.-" evidence="6"/>
<sequence length="92" mass="10770">MYALSFDMTISELKKEYGEKYHSAYAEIKTHLNKSGFYWIQGSTYVTEENLTAVYKAIHILSNIDWFKKSVRDIRAFKVEDFSDFTAIVRGI</sequence>
<accession>A0A0C1DDT7</accession>
<dbReference type="PIRSF" id="PIRSF002882">
    <property type="entry name" value="VapD"/>
    <property type="match status" value="1"/>
</dbReference>
<dbReference type="Proteomes" id="UP000031246">
    <property type="component" value="Unassembled WGS sequence"/>
</dbReference>
<dbReference type="OrthoDB" id="8611858at2"/>
<evidence type="ECO:0000256" key="5">
    <source>
        <dbReference type="ARBA" id="ARBA00023026"/>
    </source>
</evidence>
<name>A0A0C1DDT7_9SPHI</name>
<protein>
    <recommendedName>
        <fullName evidence="6">Endoribonuclease VapD</fullName>
        <ecNumber evidence="6">3.1.-.-</ecNumber>
    </recommendedName>
</protein>
<keyword evidence="3 6" id="KW-0540">Nuclease</keyword>
<dbReference type="Gene3D" id="3.30.70.240">
    <property type="match status" value="1"/>
</dbReference>
<gene>
    <name evidence="7" type="ORF">OC25_18590</name>
</gene>
<keyword evidence="5" id="KW-0843">Virulence</keyword>
<evidence type="ECO:0000313" key="7">
    <source>
        <dbReference type="EMBL" id="KIA92090.1"/>
    </source>
</evidence>
<comment type="function">
    <text evidence="6">Cleaves ssRNA, mostly between U:A.</text>
</comment>
<dbReference type="GO" id="GO:0003723">
    <property type="term" value="F:RNA binding"/>
    <property type="evidence" value="ECO:0007669"/>
    <property type="project" value="InterPro"/>
</dbReference>
<evidence type="ECO:0000256" key="4">
    <source>
        <dbReference type="ARBA" id="ARBA00022801"/>
    </source>
</evidence>
<dbReference type="EMBL" id="JSYN01000023">
    <property type="protein sequence ID" value="KIA92090.1"/>
    <property type="molecule type" value="Genomic_DNA"/>
</dbReference>
<keyword evidence="8" id="KW-1185">Reference proteome</keyword>
<comment type="subunit">
    <text evidence="2 6">Homodimer.</text>
</comment>
<dbReference type="GO" id="GO:0004518">
    <property type="term" value="F:nuclease activity"/>
    <property type="evidence" value="ECO:0007669"/>
    <property type="project" value="UniProtKB-UniRule"/>
</dbReference>
<keyword evidence="4 6" id="KW-0378">Hydrolase</keyword>
<evidence type="ECO:0000313" key="8">
    <source>
        <dbReference type="Proteomes" id="UP000031246"/>
    </source>
</evidence>
<organism evidence="7 8">
    <name type="scientific">Pedobacter kyungheensis</name>
    <dbReference type="NCBI Taxonomy" id="1069985"/>
    <lineage>
        <taxon>Bacteria</taxon>
        <taxon>Pseudomonadati</taxon>
        <taxon>Bacteroidota</taxon>
        <taxon>Sphingobacteriia</taxon>
        <taxon>Sphingobacteriales</taxon>
        <taxon>Sphingobacteriaceae</taxon>
        <taxon>Pedobacter</taxon>
    </lineage>
</organism>
<dbReference type="AlphaFoldDB" id="A0A0C1DDT7"/>
<comment type="caution">
    <text evidence="7">The sequence shown here is derived from an EMBL/GenBank/DDBJ whole genome shotgun (WGS) entry which is preliminary data.</text>
</comment>
<evidence type="ECO:0000256" key="3">
    <source>
        <dbReference type="ARBA" id="ARBA00022722"/>
    </source>
</evidence>
<evidence type="ECO:0000256" key="1">
    <source>
        <dbReference type="ARBA" id="ARBA00009653"/>
    </source>
</evidence>